<dbReference type="Proteomes" id="UP001234798">
    <property type="component" value="Chromosome"/>
</dbReference>
<accession>A0ABY9M8H5</accession>
<keyword evidence="2" id="KW-1185">Reference proteome</keyword>
<organism evidence="1 2">
    <name type="scientific">Achromobacter seleniivolatilans</name>
    <dbReference type="NCBI Taxonomy" id="3047478"/>
    <lineage>
        <taxon>Bacteria</taxon>
        <taxon>Pseudomonadati</taxon>
        <taxon>Pseudomonadota</taxon>
        <taxon>Betaproteobacteria</taxon>
        <taxon>Burkholderiales</taxon>
        <taxon>Alcaligenaceae</taxon>
        <taxon>Achromobacter</taxon>
    </lineage>
</organism>
<proteinExistence type="predicted"/>
<sequence length="74" mass="8174">MALHRFEKGVLGRWLRLVADNSEPGAAQTQVPDDVAKALVTLRCIQAGDDGRWLITEKGKLALRMEEPGALQVY</sequence>
<evidence type="ECO:0000313" key="1">
    <source>
        <dbReference type="EMBL" id="WMD22923.1"/>
    </source>
</evidence>
<protein>
    <submittedName>
        <fullName evidence="1">Uncharacterized protein</fullName>
    </submittedName>
</protein>
<name>A0ABY9M8H5_9BURK</name>
<gene>
    <name evidence="1" type="ORF">RAS12_11270</name>
</gene>
<dbReference type="EMBL" id="CP132976">
    <property type="protein sequence ID" value="WMD22923.1"/>
    <property type="molecule type" value="Genomic_DNA"/>
</dbReference>
<dbReference type="RefSeq" id="WP_306948341.1">
    <property type="nucleotide sequence ID" value="NZ_CP132976.1"/>
</dbReference>
<evidence type="ECO:0000313" key="2">
    <source>
        <dbReference type="Proteomes" id="UP001234798"/>
    </source>
</evidence>
<reference evidence="1 2" key="1">
    <citation type="submission" date="2023-08" db="EMBL/GenBank/DDBJ databases">
        <title>Achromobacter seleniivolatilans sp. nov., isolated from seleniferous soil.</title>
        <authorList>
            <person name="Zhang S."/>
            <person name="Li K."/>
            <person name="Peng J."/>
            <person name="Zhao Q."/>
            <person name="Wang H."/>
            <person name="Guo Y."/>
        </authorList>
    </citation>
    <scope>NUCLEOTIDE SEQUENCE [LARGE SCALE GENOMIC DNA]</scope>
    <source>
        <strain evidence="1 2">R39</strain>
    </source>
</reference>